<evidence type="ECO:0000256" key="9">
    <source>
        <dbReference type="SAM" id="MobiDB-lite"/>
    </source>
</evidence>
<evidence type="ECO:0000256" key="8">
    <source>
        <dbReference type="ARBA" id="ARBA00023242"/>
    </source>
</evidence>
<keyword evidence="3" id="KW-0053">Apoptosis</keyword>
<dbReference type="GO" id="GO:0006915">
    <property type="term" value="P:apoptotic process"/>
    <property type="evidence" value="ECO:0007669"/>
    <property type="project" value="UniProtKB-KW"/>
</dbReference>
<protein>
    <recommendedName>
        <fullName evidence="10">Cysteine/serine-rich nuclear protein N-terminal domain-containing protein</fullName>
    </recommendedName>
</protein>
<dbReference type="PANTHER" id="PTHR13580">
    <property type="entry name" value="TGF-BETA INDUCED APOPTOSIS PROTEIN"/>
    <property type="match status" value="1"/>
</dbReference>
<sequence length="717" mass="80442">MPKRKLEGDFCSESQSGLMALALDVTPPQSEIDESSSFSAITDSSVDVPFSEPRSKRQKKSVNFDKVTVFYFPRTQGFTCVPSEGGSTLGMSGNHSYVEDFTLPGYAKEQKRIHKLILKEQQQNGKIIPPSRVAFLRSVEEDSDSASESESDIEVDEYFFLQPVPIRQRRLMLRAAGVRKINSQERDECRQIRQSREICGCQCKVFCDPETCSCSLAGIKCQVDRLSFPCGCSKDACGNIAGRIEFNPIRVQTHFIHTLMRIELENKEKELHPVLTHKSNSEDCSDIKNTNIDLTEFNSNERGSCRDCQNSEVCQVMMHEAQYASMEAEHHQQNAIQHFNHQHQYKDLESLQANGHVDALPRVLLFNDSDDEMYNTENASLYGFKQDDSSYSETSECSSESSVNFDGNDYQKTYQSLSSFDEETNQEYCASGSNGINDNSHCHQQQQQQIQHQQQQQHHLNNNINANNKLHCHQQHFTLNGNLHNGETNKYIQLNNSTSASSVYKLEPVSHLMNPLNSHTFDSQSTQPSSQSANSWSDDQSRSINPTPFFDEPISIYASLTDTTTDQLATNCPAISSHMNNYNNHHSEFNHHQGQNMSKLRNMHNHSNGAYNGYSIDESHTGASPGISSEQSLMSFYPSNSDSSLLTSSNGNPTSVPSSTEDMQLFSEQDSCSSAFQDNSCSTFKTNKDSSCFQHNDSGGQNFGEIIKESIVETVSA</sequence>
<reference evidence="11" key="1">
    <citation type="submission" date="2015-07" db="EMBL/GenBank/DDBJ databases">
        <title>MeaNS - Measles Nucleotide Surveillance Program.</title>
        <authorList>
            <person name="Tran T."/>
            <person name="Druce J."/>
        </authorList>
    </citation>
    <scope>NUCLEOTIDE SEQUENCE</scope>
    <source>
        <strain evidence="11">UCB-OBI-ISO-001</strain>
        <tissue evidence="11">Gonad</tissue>
    </source>
</reference>
<dbReference type="OrthoDB" id="5946974at2759"/>
<dbReference type="GO" id="GO:0043565">
    <property type="term" value="F:sequence-specific DNA binding"/>
    <property type="evidence" value="ECO:0007669"/>
    <property type="project" value="TreeGrafter"/>
</dbReference>
<dbReference type="GO" id="GO:0000981">
    <property type="term" value="F:DNA-binding transcription factor activity, RNA polymerase II-specific"/>
    <property type="evidence" value="ECO:0007669"/>
    <property type="project" value="TreeGrafter"/>
</dbReference>
<accession>A0A0L8HEB8</accession>
<feature type="compositionally biased region" description="Polar residues" evidence="9">
    <location>
        <begin position="651"/>
        <end position="661"/>
    </location>
</feature>
<keyword evidence="4" id="KW-0805">Transcription regulation</keyword>
<dbReference type="InterPro" id="IPR031972">
    <property type="entry name" value="CSRNP_N"/>
</dbReference>
<feature type="region of interest" description="Disordered" evidence="9">
    <location>
        <begin position="429"/>
        <end position="458"/>
    </location>
</feature>
<evidence type="ECO:0000256" key="4">
    <source>
        <dbReference type="ARBA" id="ARBA00023015"/>
    </source>
</evidence>
<dbReference type="InterPro" id="IPR023260">
    <property type="entry name" value="Cys/Ser-rich_nuc_prot"/>
</dbReference>
<feature type="compositionally biased region" description="Polar residues" evidence="9">
    <location>
        <begin position="626"/>
        <end position="638"/>
    </location>
</feature>
<evidence type="ECO:0000259" key="10">
    <source>
        <dbReference type="Pfam" id="PF16019"/>
    </source>
</evidence>
<dbReference type="Pfam" id="PF16019">
    <property type="entry name" value="CSRNP_N"/>
    <property type="match status" value="1"/>
</dbReference>
<feature type="domain" description="Cysteine/serine-rich nuclear protein N-terminal" evidence="10">
    <location>
        <begin position="58"/>
        <end position="266"/>
    </location>
</feature>
<dbReference type="STRING" id="37653.A0A0L8HEB8"/>
<evidence type="ECO:0000256" key="5">
    <source>
        <dbReference type="ARBA" id="ARBA00023125"/>
    </source>
</evidence>
<dbReference type="GO" id="GO:0005634">
    <property type="term" value="C:nucleus"/>
    <property type="evidence" value="ECO:0007669"/>
    <property type="project" value="UniProtKB-SubCell"/>
</dbReference>
<evidence type="ECO:0000256" key="1">
    <source>
        <dbReference type="ARBA" id="ARBA00004123"/>
    </source>
</evidence>
<evidence type="ECO:0000256" key="6">
    <source>
        <dbReference type="ARBA" id="ARBA00023159"/>
    </source>
</evidence>
<keyword evidence="5" id="KW-0238">DNA-binding</keyword>
<feature type="compositionally biased region" description="Polar residues" evidence="9">
    <location>
        <begin position="601"/>
        <end position="610"/>
    </location>
</feature>
<feature type="compositionally biased region" description="Low complexity" evidence="9">
    <location>
        <begin position="443"/>
        <end position="458"/>
    </location>
</feature>
<name>A0A0L8HEB8_OCTBM</name>
<dbReference type="PANTHER" id="PTHR13580:SF9">
    <property type="entry name" value="AXIN1 UP-REGULATED 1, ISOFORM A"/>
    <property type="match status" value="1"/>
</dbReference>
<comment type="subcellular location">
    <subcellularLocation>
        <location evidence="1">Nucleus</location>
    </subcellularLocation>
</comment>
<comment type="similarity">
    <text evidence="2">Belongs to the AXUD1 family.</text>
</comment>
<feature type="region of interest" description="Disordered" evidence="9">
    <location>
        <begin position="601"/>
        <end position="661"/>
    </location>
</feature>
<feature type="compositionally biased region" description="Low complexity" evidence="9">
    <location>
        <begin position="639"/>
        <end position="650"/>
    </location>
</feature>
<organism evidence="11">
    <name type="scientific">Octopus bimaculoides</name>
    <name type="common">California two-spotted octopus</name>
    <dbReference type="NCBI Taxonomy" id="37653"/>
    <lineage>
        <taxon>Eukaryota</taxon>
        <taxon>Metazoa</taxon>
        <taxon>Spiralia</taxon>
        <taxon>Lophotrochozoa</taxon>
        <taxon>Mollusca</taxon>
        <taxon>Cephalopoda</taxon>
        <taxon>Coleoidea</taxon>
        <taxon>Octopodiformes</taxon>
        <taxon>Octopoda</taxon>
        <taxon>Incirrata</taxon>
        <taxon>Octopodidae</taxon>
        <taxon>Octopus</taxon>
    </lineage>
</organism>
<evidence type="ECO:0000256" key="3">
    <source>
        <dbReference type="ARBA" id="ARBA00022703"/>
    </source>
</evidence>
<feature type="compositionally biased region" description="Polar residues" evidence="9">
    <location>
        <begin position="515"/>
        <end position="546"/>
    </location>
</feature>
<keyword evidence="8" id="KW-0539">Nucleus</keyword>
<feature type="compositionally biased region" description="Polar residues" evidence="9">
    <location>
        <begin position="429"/>
        <end position="439"/>
    </location>
</feature>
<proteinExistence type="inferred from homology"/>
<keyword evidence="7" id="KW-0804">Transcription</keyword>
<dbReference type="PRINTS" id="PR02031">
    <property type="entry name" value="CYSSERRICHNP"/>
</dbReference>
<dbReference type="AlphaFoldDB" id="A0A0L8HEB8"/>
<evidence type="ECO:0000256" key="2">
    <source>
        <dbReference type="ARBA" id="ARBA00008548"/>
    </source>
</evidence>
<keyword evidence="6" id="KW-0010">Activator</keyword>
<gene>
    <name evidence="11" type="ORF">OCBIM_22016651mg</name>
</gene>
<dbReference type="EMBL" id="KQ418375">
    <property type="protein sequence ID" value="KOF87542.1"/>
    <property type="molecule type" value="Genomic_DNA"/>
</dbReference>
<evidence type="ECO:0000313" key="11">
    <source>
        <dbReference type="EMBL" id="KOF87542.1"/>
    </source>
</evidence>
<feature type="region of interest" description="Disordered" evidence="9">
    <location>
        <begin position="515"/>
        <end position="550"/>
    </location>
</feature>
<dbReference type="OMA" id="QILMEQR"/>
<dbReference type="KEGG" id="obi:106871219"/>
<dbReference type="EMBL" id="KQ418375">
    <property type="protein sequence ID" value="KOF87541.1"/>
    <property type="molecule type" value="Genomic_DNA"/>
</dbReference>
<evidence type="ECO:0000256" key="7">
    <source>
        <dbReference type="ARBA" id="ARBA00023163"/>
    </source>
</evidence>